<evidence type="ECO:0000256" key="4">
    <source>
        <dbReference type="ARBA" id="ARBA00023235"/>
    </source>
</evidence>
<organism evidence="5 6">
    <name type="scientific">Dasania phycosphaerae</name>
    <dbReference type="NCBI Taxonomy" id="2950436"/>
    <lineage>
        <taxon>Bacteria</taxon>
        <taxon>Pseudomonadati</taxon>
        <taxon>Pseudomonadota</taxon>
        <taxon>Gammaproteobacteria</taxon>
        <taxon>Cellvibrionales</taxon>
        <taxon>Spongiibacteraceae</taxon>
        <taxon>Dasania</taxon>
    </lineage>
</organism>
<evidence type="ECO:0000313" key="6">
    <source>
        <dbReference type="Proteomes" id="UP001069090"/>
    </source>
</evidence>
<reference evidence="5 6" key="1">
    <citation type="submission" date="2022-12" db="EMBL/GenBank/DDBJ databases">
        <title>Dasania phycosphaerae sp. nov., isolated from particulate material of the south coast of Korea.</title>
        <authorList>
            <person name="Jiang Y."/>
        </authorList>
    </citation>
    <scope>NUCLEOTIDE SEQUENCE [LARGE SCALE GENOMIC DNA]</scope>
    <source>
        <strain evidence="5 6">GY-19</strain>
    </source>
</reference>
<dbReference type="CDD" id="cd06558">
    <property type="entry name" value="crotonase-like"/>
    <property type="match status" value="1"/>
</dbReference>
<proteinExistence type="inferred from homology"/>
<evidence type="ECO:0000256" key="2">
    <source>
        <dbReference type="ARBA" id="ARBA00005254"/>
    </source>
</evidence>
<dbReference type="InterPro" id="IPR051053">
    <property type="entry name" value="ECH/Chromodomain_protein"/>
</dbReference>
<sequence>MADTIIAELQDSVLQLTIHNPERKNAFTQAMYASLAEQLEQAAINPAVRVVLLSGHGGIFTSGNDLDDFKKAPAELSSSSSPTVRFMMALANFPKPVVAAVEGVAVGIGTTLLLHCDLVYAHPDTRFCMPFVNLGLSPEYGSSLLLPRLAGNVKAAELLMLGEMFSAQDAQQAAIINTVVEQPLALAKVQCAKLTQKAPAALRHTKALLKAPLQQSLEQVMAQELQLFSQGLQGEEFTEAVTAFFEKRAADFSRFS</sequence>
<protein>
    <submittedName>
        <fullName evidence="5">Enoyl-CoA hydratase</fullName>
    </submittedName>
</protein>
<comment type="similarity">
    <text evidence="2">Belongs to the enoyl-CoA hydratase/isomerase family.</text>
</comment>
<dbReference type="GO" id="GO:0004165">
    <property type="term" value="F:delta(3)-delta(2)-enoyl-CoA isomerase activity"/>
    <property type="evidence" value="ECO:0007669"/>
    <property type="project" value="UniProtKB-ARBA"/>
</dbReference>
<dbReference type="Gene3D" id="1.10.12.10">
    <property type="entry name" value="Lyase 2-enoyl-coa Hydratase, Chain A, domain 2"/>
    <property type="match status" value="1"/>
</dbReference>
<evidence type="ECO:0000313" key="5">
    <source>
        <dbReference type="EMBL" id="MCZ0864670.1"/>
    </source>
</evidence>
<keyword evidence="4" id="KW-0413">Isomerase</keyword>
<comment type="subcellular location">
    <subcellularLocation>
        <location evidence="1">Peroxisome</location>
    </subcellularLocation>
</comment>
<gene>
    <name evidence="5" type="ORF">O0V09_05630</name>
</gene>
<dbReference type="Pfam" id="PF00378">
    <property type="entry name" value="ECH_1"/>
    <property type="match status" value="1"/>
</dbReference>
<name>A0A9J6RJ01_9GAMM</name>
<dbReference type="Proteomes" id="UP001069090">
    <property type="component" value="Unassembled WGS sequence"/>
</dbReference>
<dbReference type="InterPro" id="IPR029045">
    <property type="entry name" value="ClpP/crotonase-like_dom_sf"/>
</dbReference>
<dbReference type="Gene3D" id="3.90.226.10">
    <property type="entry name" value="2-enoyl-CoA Hydratase, Chain A, domain 1"/>
    <property type="match status" value="1"/>
</dbReference>
<evidence type="ECO:0000256" key="3">
    <source>
        <dbReference type="ARBA" id="ARBA00023140"/>
    </source>
</evidence>
<dbReference type="EMBL" id="JAPTGG010000003">
    <property type="protein sequence ID" value="MCZ0864670.1"/>
    <property type="molecule type" value="Genomic_DNA"/>
</dbReference>
<dbReference type="PANTHER" id="PTHR43684">
    <property type="match status" value="1"/>
</dbReference>
<evidence type="ECO:0000256" key="1">
    <source>
        <dbReference type="ARBA" id="ARBA00004275"/>
    </source>
</evidence>
<dbReference type="PANTHER" id="PTHR43684:SF1">
    <property type="entry name" value="ENOYL-COA DELTA ISOMERASE 2"/>
    <property type="match status" value="1"/>
</dbReference>
<dbReference type="InterPro" id="IPR014748">
    <property type="entry name" value="Enoyl-CoA_hydra_C"/>
</dbReference>
<keyword evidence="6" id="KW-1185">Reference proteome</keyword>
<accession>A0A9J6RJ01</accession>
<dbReference type="AlphaFoldDB" id="A0A9J6RJ01"/>
<dbReference type="InterPro" id="IPR001753">
    <property type="entry name" value="Enoyl-CoA_hydra/iso"/>
</dbReference>
<keyword evidence="3" id="KW-0576">Peroxisome</keyword>
<dbReference type="SUPFAM" id="SSF52096">
    <property type="entry name" value="ClpP/crotonase"/>
    <property type="match status" value="1"/>
</dbReference>
<comment type="caution">
    <text evidence="5">The sequence shown here is derived from an EMBL/GenBank/DDBJ whole genome shotgun (WGS) entry which is preliminary data.</text>
</comment>
<dbReference type="RefSeq" id="WP_258330821.1">
    <property type="nucleotide sequence ID" value="NZ_JAPTGG010000003.1"/>
</dbReference>